<dbReference type="GO" id="GO:0030295">
    <property type="term" value="F:protein kinase activator activity"/>
    <property type="evidence" value="ECO:0007669"/>
    <property type="project" value="TreeGrafter"/>
</dbReference>
<dbReference type="InterPro" id="IPR036890">
    <property type="entry name" value="HATPase_C_sf"/>
</dbReference>
<feature type="domain" description="Histidine kinase" evidence="9">
    <location>
        <begin position="1"/>
        <end position="109"/>
    </location>
</feature>
<keyword evidence="11" id="KW-1185">Reference proteome</keyword>
<dbReference type="PROSITE" id="PS50109">
    <property type="entry name" value="HIS_KIN"/>
    <property type="match status" value="1"/>
</dbReference>
<protein>
    <recommendedName>
        <fullName evidence="2">histidine kinase</fullName>
        <ecNumber evidence="2">2.7.13.3</ecNumber>
    </recommendedName>
</protein>
<evidence type="ECO:0000256" key="4">
    <source>
        <dbReference type="ARBA" id="ARBA00022741"/>
    </source>
</evidence>
<evidence type="ECO:0000313" key="10">
    <source>
        <dbReference type="EMBL" id="SMX22858.1"/>
    </source>
</evidence>
<evidence type="ECO:0000256" key="2">
    <source>
        <dbReference type="ARBA" id="ARBA00012438"/>
    </source>
</evidence>
<dbReference type="Pfam" id="PF02518">
    <property type="entry name" value="HATPase_c"/>
    <property type="match status" value="1"/>
</dbReference>
<gene>
    <name evidence="10" type="primary">cph1_1</name>
    <name evidence="10" type="ORF">BOA8489_00956</name>
</gene>
<evidence type="ECO:0000256" key="5">
    <source>
        <dbReference type="ARBA" id="ARBA00022777"/>
    </source>
</evidence>
<evidence type="ECO:0000259" key="9">
    <source>
        <dbReference type="PROSITE" id="PS50109"/>
    </source>
</evidence>
<name>A0A238IWK9_9RHOB</name>
<dbReference type="GO" id="GO:0007234">
    <property type="term" value="P:osmosensory signaling via phosphorelay pathway"/>
    <property type="evidence" value="ECO:0007669"/>
    <property type="project" value="TreeGrafter"/>
</dbReference>
<sequence>MRGVLQTLDLELKQSGAVVEISVSIALPQVICQPPQIAQALQNLISNAIKYAGDSPPQIMITVTEDACEMVEFDVTDQGIGIPAAFIARIFEPFKRAPGSGDTQGTGLGPGHMQKGRSTSRR</sequence>
<feature type="region of interest" description="Disordered" evidence="8">
    <location>
        <begin position="97"/>
        <end position="122"/>
    </location>
</feature>
<dbReference type="EC" id="2.7.13.3" evidence="2"/>
<evidence type="ECO:0000313" key="11">
    <source>
        <dbReference type="Proteomes" id="UP000201838"/>
    </source>
</evidence>
<keyword evidence="5" id="KW-0418">Kinase</keyword>
<reference evidence="10 11" key="1">
    <citation type="submission" date="2017-05" db="EMBL/GenBank/DDBJ databases">
        <authorList>
            <person name="Song R."/>
            <person name="Chenine A.L."/>
            <person name="Ruprecht R.M."/>
        </authorList>
    </citation>
    <scope>NUCLEOTIDE SEQUENCE [LARGE SCALE GENOMIC DNA]</scope>
    <source>
        <strain evidence="10 11">CECT 8489</strain>
    </source>
</reference>
<keyword evidence="7" id="KW-0902">Two-component regulatory system</keyword>
<dbReference type="Gene3D" id="3.30.565.10">
    <property type="entry name" value="Histidine kinase-like ATPase, C-terminal domain"/>
    <property type="match status" value="1"/>
</dbReference>
<keyword evidence="3 10" id="KW-0808">Transferase</keyword>
<keyword evidence="4" id="KW-0547">Nucleotide-binding</keyword>
<organism evidence="10 11">
    <name type="scientific">Boseongicola aestuarii</name>
    <dbReference type="NCBI Taxonomy" id="1470561"/>
    <lineage>
        <taxon>Bacteria</taxon>
        <taxon>Pseudomonadati</taxon>
        <taxon>Pseudomonadota</taxon>
        <taxon>Alphaproteobacteria</taxon>
        <taxon>Rhodobacterales</taxon>
        <taxon>Paracoccaceae</taxon>
        <taxon>Boseongicola</taxon>
    </lineage>
</organism>
<dbReference type="GO" id="GO:0000156">
    <property type="term" value="F:phosphorelay response regulator activity"/>
    <property type="evidence" value="ECO:0007669"/>
    <property type="project" value="TreeGrafter"/>
</dbReference>
<dbReference type="InterPro" id="IPR050351">
    <property type="entry name" value="BphY/WalK/GraS-like"/>
</dbReference>
<dbReference type="OrthoDB" id="9760752at2"/>
<dbReference type="PANTHER" id="PTHR42878:SF7">
    <property type="entry name" value="SENSOR HISTIDINE KINASE GLRK"/>
    <property type="match status" value="1"/>
</dbReference>
<dbReference type="InterPro" id="IPR005467">
    <property type="entry name" value="His_kinase_dom"/>
</dbReference>
<evidence type="ECO:0000256" key="1">
    <source>
        <dbReference type="ARBA" id="ARBA00000085"/>
    </source>
</evidence>
<dbReference type="SMART" id="SM00387">
    <property type="entry name" value="HATPase_c"/>
    <property type="match status" value="1"/>
</dbReference>
<evidence type="ECO:0000256" key="8">
    <source>
        <dbReference type="SAM" id="MobiDB-lite"/>
    </source>
</evidence>
<dbReference type="AlphaFoldDB" id="A0A238IWK9"/>
<evidence type="ECO:0000256" key="6">
    <source>
        <dbReference type="ARBA" id="ARBA00022840"/>
    </source>
</evidence>
<keyword evidence="6" id="KW-0067">ATP-binding</keyword>
<dbReference type="SUPFAM" id="SSF55874">
    <property type="entry name" value="ATPase domain of HSP90 chaperone/DNA topoisomerase II/histidine kinase"/>
    <property type="match status" value="1"/>
</dbReference>
<dbReference type="GO" id="GO:0004673">
    <property type="term" value="F:protein histidine kinase activity"/>
    <property type="evidence" value="ECO:0007669"/>
    <property type="project" value="UniProtKB-EC"/>
</dbReference>
<dbReference type="CDD" id="cd00075">
    <property type="entry name" value="HATPase"/>
    <property type="match status" value="1"/>
</dbReference>
<dbReference type="Proteomes" id="UP000201838">
    <property type="component" value="Unassembled WGS sequence"/>
</dbReference>
<dbReference type="PANTHER" id="PTHR42878">
    <property type="entry name" value="TWO-COMPONENT HISTIDINE KINASE"/>
    <property type="match status" value="1"/>
</dbReference>
<dbReference type="GO" id="GO:0005524">
    <property type="term" value="F:ATP binding"/>
    <property type="evidence" value="ECO:0007669"/>
    <property type="project" value="UniProtKB-KW"/>
</dbReference>
<proteinExistence type="predicted"/>
<dbReference type="EMBL" id="FXXQ01000002">
    <property type="protein sequence ID" value="SMX22858.1"/>
    <property type="molecule type" value="Genomic_DNA"/>
</dbReference>
<accession>A0A238IWK9</accession>
<evidence type="ECO:0000256" key="3">
    <source>
        <dbReference type="ARBA" id="ARBA00022679"/>
    </source>
</evidence>
<comment type="catalytic activity">
    <reaction evidence="1">
        <text>ATP + protein L-histidine = ADP + protein N-phospho-L-histidine.</text>
        <dbReference type="EC" id="2.7.13.3"/>
    </reaction>
</comment>
<evidence type="ECO:0000256" key="7">
    <source>
        <dbReference type="ARBA" id="ARBA00023012"/>
    </source>
</evidence>
<dbReference type="InterPro" id="IPR003594">
    <property type="entry name" value="HATPase_dom"/>
</dbReference>